<evidence type="ECO:0000259" key="3">
    <source>
        <dbReference type="PROSITE" id="PS50943"/>
    </source>
</evidence>
<dbReference type="EMBL" id="QSSQ01000002">
    <property type="protein sequence ID" value="RGM07921.1"/>
    <property type="molecule type" value="Genomic_DNA"/>
</dbReference>
<evidence type="ECO:0000313" key="4">
    <source>
        <dbReference type="EMBL" id="RGM07921.1"/>
    </source>
</evidence>
<comment type="caution">
    <text evidence="4">The sequence shown here is derived from an EMBL/GenBank/DDBJ whole genome shotgun (WGS) entry which is preliminary data.</text>
</comment>
<dbReference type="InterPro" id="IPR010982">
    <property type="entry name" value="Lambda_DNA-bd_dom_sf"/>
</dbReference>
<feature type="domain" description="HTH cro/C1-type" evidence="3">
    <location>
        <begin position="34"/>
        <end position="88"/>
    </location>
</feature>
<organism evidence="4 5">
    <name type="scientific">Hungatella hathewayi</name>
    <dbReference type="NCBI Taxonomy" id="154046"/>
    <lineage>
        <taxon>Bacteria</taxon>
        <taxon>Bacillati</taxon>
        <taxon>Bacillota</taxon>
        <taxon>Clostridia</taxon>
        <taxon>Lachnospirales</taxon>
        <taxon>Lachnospiraceae</taxon>
        <taxon>Hungatella</taxon>
    </lineage>
</organism>
<protein>
    <submittedName>
        <fullName evidence="4">XRE family transcriptional regulator</fullName>
    </submittedName>
</protein>
<feature type="transmembrane region" description="Helical" evidence="2">
    <location>
        <begin position="149"/>
        <end position="174"/>
    </location>
</feature>
<accession>A0A3E4UEZ7</accession>
<dbReference type="SMART" id="SM00530">
    <property type="entry name" value="HTH_XRE"/>
    <property type="match status" value="1"/>
</dbReference>
<sequence>MVITEITWNWKYGGISLRLWGNRGQIMNAIDKNIRKLRKERKLSQKQLAERLHVTRQAVSSWETGKNQPDIEMLEAIAKAFDTDLYMILYGRKINEESGESVSKRKKYHLYTALICGAVVLAAVISWIILKDKVMELRRLYYNMVPYFIFYLLVRPVTFFAGGAGLMHLLGLLADFSVRRAWIRRTILFFSAGILLLYVVAVLSMFIPGFPMQPLRDYLNRMRFSYLPSYMASSPVVFLLSGLGMCLGTQDTLRHAGYFYIIRGRRKISASPTEKSQ</sequence>
<evidence type="ECO:0000256" key="1">
    <source>
        <dbReference type="ARBA" id="ARBA00023125"/>
    </source>
</evidence>
<dbReference type="AlphaFoldDB" id="A0A3E4UEZ7"/>
<evidence type="ECO:0000256" key="2">
    <source>
        <dbReference type="SAM" id="Phobius"/>
    </source>
</evidence>
<dbReference type="Gene3D" id="1.10.260.40">
    <property type="entry name" value="lambda repressor-like DNA-binding domains"/>
    <property type="match status" value="1"/>
</dbReference>
<dbReference type="CDD" id="cd00093">
    <property type="entry name" value="HTH_XRE"/>
    <property type="match status" value="1"/>
</dbReference>
<keyword evidence="2" id="KW-0472">Membrane</keyword>
<dbReference type="Pfam" id="PF01381">
    <property type="entry name" value="HTH_3"/>
    <property type="match status" value="1"/>
</dbReference>
<feature type="transmembrane region" description="Helical" evidence="2">
    <location>
        <begin position="227"/>
        <end position="247"/>
    </location>
</feature>
<dbReference type="GO" id="GO:0003677">
    <property type="term" value="F:DNA binding"/>
    <property type="evidence" value="ECO:0007669"/>
    <property type="project" value="UniProtKB-KW"/>
</dbReference>
<feature type="transmembrane region" description="Helical" evidence="2">
    <location>
        <begin position="108"/>
        <end position="129"/>
    </location>
</feature>
<reference evidence="4 5" key="1">
    <citation type="submission" date="2018-08" db="EMBL/GenBank/DDBJ databases">
        <title>A genome reference for cultivated species of the human gut microbiota.</title>
        <authorList>
            <person name="Zou Y."/>
            <person name="Xue W."/>
            <person name="Luo G."/>
        </authorList>
    </citation>
    <scope>NUCLEOTIDE SEQUENCE [LARGE SCALE GENOMIC DNA]</scope>
    <source>
        <strain evidence="4 5">TF05-11AC</strain>
    </source>
</reference>
<feature type="transmembrane region" description="Helical" evidence="2">
    <location>
        <begin position="186"/>
        <end position="207"/>
    </location>
</feature>
<dbReference type="InterPro" id="IPR001387">
    <property type="entry name" value="Cro/C1-type_HTH"/>
</dbReference>
<name>A0A3E4UEZ7_9FIRM</name>
<evidence type="ECO:0000313" key="5">
    <source>
        <dbReference type="Proteomes" id="UP000261257"/>
    </source>
</evidence>
<keyword evidence="2" id="KW-0812">Transmembrane</keyword>
<dbReference type="SUPFAM" id="SSF47413">
    <property type="entry name" value="lambda repressor-like DNA-binding domains"/>
    <property type="match status" value="1"/>
</dbReference>
<dbReference type="Proteomes" id="UP000261257">
    <property type="component" value="Unassembled WGS sequence"/>
</dbReference>
<keyword evidence="2" id="KW-1133">Transmembrane helix</keyword>
<keyword evidence="1" id="KW-0238">DNA-binding</keyword>
<gene>
    <name evidence="4" type="ORF">DXC39_05480</name>
</gene>
<dbReference type="PROSITE" id="PS50943">
    <property type="entry name" value="HTH_CROC1"/>
    <property type="match status" value="1"/>
</dbReference>
<proteinExistence type="predicted"/>
<dbReference type="PANTHER" id="PTHR46558:SF3">
    <property type="entry name" value="TRANSCRIPTIONAL REGULATOR"/>
    <property type="match status" value="1"/>
</dbReference>
<dbReference type="PANTHER" id="PTHR46558">
    <property type="entry name" value="TRACRIPTIONAL REGULATORY PROTEIN-RELATED-RELATED"/>
    <property type="match status" value="1"/>
</dbReference>